<gene>
    <name evidence="3" type="ORF">DMY87_01200</name>
</gene>
<comment type="caution">
    <text evidence="3">The sequence shown here is derived from an EMBL/GenBank/DDBJ whole genome shotgun (WGS) entry which is preliminary data.</text>
</comment>
<dbReference type="SMART" id="SM00347">
    <property type="entry name" value="HTH_MARR"/>
    <property type="match status" value="1"/>
</dbReference>
<evidence type="ECO:0000259" key="1">
    <source>
        <dbReference type="PROSITE" id="PS50995"/>
    </source>
</evidence>
<dbReference type="PROSITE" id="PS50995">
    <property type="entry name" value="HTH_MARR_2"/>
    <property type="match status" value="1"/>
</dbReference>
<dbReference type="Pfam" id="PF00583">
    <property type="entry name" value="Acetyltransf_1"/>
    <property type="match status" value="1"/>
</dbReference>
<dbReference type="PANTHER" id="PTHR33164">
    <property type="entry name" value="TRANSCRIPTIONAL REGULATOR, MARR FAMILY"/>
    <property type="match status" value="1"/>
</dbReference>
<feature type="domain" description="N-acetyltransferase" evidence="2">
    <location>
        <begin position="161"/>
        <end position="313"/>
    </location>
</feature>
<sequence>MPQDLPPIDEIRIQSRKLVRALGFMGGPFAGTDLPPSSVHALIEIEATPDLTAVRLCERLQLDKSSVSRLLGKLVQSGDVSDVRDAGDARVKRLTLTGQGRRRVAAIHDFARRQVGAALHRLPPQHHRTVLDGLKLYAGALAPGVDDAAPPIEIVAGYRPGLIADMTGMHIDYYARTAGFGRAFEAVVAGGLADFCSRLDHPDNEVWTVVSTGRILGSIAIDGQDLARVQGAPVAHLRWFILDNRLRSSGLGRRLMAQALAFVDIRDFARTDLWTFDGLSAARHLYETHGFALAEQRPGDQWGREVLEQRFTRPGPGAASRA</sequence>
<name>A0ABX5NV40_9HYPH</name>
<dbReference type="InterPro" id="IPR000835">
    <property type="entry name" value="HTH_MarR-typ"/>
</dbReference>
<dbReference type="InterPro" id="IPR036390">
    <property type="entry name" value="WH_DNA-bd_sf"/>
</dbReference>
<accession>A0ABX5NV40</accession>
<dbReference type="PANTHER" id="PTHR33164:SF104">
    <property type="entry name" value="TRANSCRIPTIONAL REGULATORY PROTEIN"/>
    <property type="match status" value="1"/>
</dbReference>
<dbReference type="Proteomes" id="UP000247536">
    <property type="component" value="Unassembled WGS sequence"/>
</dbReference>
<proteinExistence type="predicted"/>
<dbReference type="Gene3D" id="1.10.10.10">
    <property type="entry name" value="Winged helix-like DNA-binding domain superfamily/Winged helix DNA-binding domain"/>
    <property type="match status" value="1"/>
</dbReference>
<dbReference type="InterPro" id="IPR000182">
    <property type="entry name" value="GNAT_dom"/>
</dbReference>
<dbReference type="PROSITE" id="PS51186">
    <property type="entry name" value="GNAT"/>
    <property type="match status" value="1"/>
</dbReference>
<feature type="domain" description="HTH marR-type" evidence="1">
    <location>
        <begin position="1"/>
        <end position="139"/>
    </location>
</feature>
<dbReference type="SUPFAM" id="SSF55729">
    <property type="entry name" value="Acyl-CoA N-acyltransferases (Nat)"/>
    <property type="match status" value="1"/>
</dbReference>
<dbReference type="InterPro" id="IPR039422">
    <property type="entry name" value="MarR/SlyA-like"/>
</dbReference>
<evidence type="ECO:0000313" key="4">
    <source>
        <dbReference type="Proteomes" id="UP000247536"/>
    </source>
</evidence>
<reference evidence="3 4" key="1">
    <citation type="submission" date="2018-06" db="EMBL/GenBank/DDBJ databases">
        <title>Rhizobium wuzhouense sp. nov., isolated from roots of Oryza officinalis.</title>
        <authorList>
            <person name="Yuan T."/>
        </authorList>
    </citation>
    <scope>NUCLEOTIDE SEQUENCE [LARGE SCALE GENOMIC DNA]</scope>
    <source>
        <strain evidence="3 4">W44</strain>
    </source>
</reference>
<organism evidence="3 4">
    <name type="scientific">Rhizobium wuzhouense</name>
    <dbReference type="NCBI Taxonomy" id="1986026"/>
    <lineage>
        <taxon>Bacteria</taxon>
        <taxon>Pseudomonadati</taxon>
        <taxon>Pseudomonadota</taxon>
        <taxon>Alphaproteobacteria</taxon>
        <taxon>Hyphomicrobiales</taxon>
        <taxon>Rhizobiaceae</taxon>
        <taxon>Rhizobium/Agrobacterium group</taxon>
        <taxon>Rhizobium</taxon>
    </lineage>
</organism>
<dbReference type="RefSeq" id="WP_110789467.1">
    <property type="nucleotide sequence ID" value="NZ_QJRY01000001.1"/>
</dbReference>
<protein>
    <submittedName>
        <fullName evidence="3">MarR family transcriptional regulator</fullName>
    </submittedName>
</protein>
<evidence type="ECO:0000313" key="3">
    <source>
        <dbReference type="EMBL" id="PYB77035.1"/>
    </source>
</evidence>
<dbReference type="InterPro" id="IPR016181">
    <property type="entry name" value="Acyl_CoA_acyltransferase"/>
</dbReference>
<dbReference type="SUPFAM" id="SSF46785">
    <property type="entry name" value="Winged helix' DNA-binding domain"/>
    <property type="match status" value="1"/>
</dbReference>
<dbReference type="Gene3D" id="3.40.630.30">
    <property type="match status" value="1"/>
</dbReference>
<evidence type="ECO:0000259" key="2">
    <source>
        <dbReference type="PROSITE" id="PS51186"/>
    </source>
</evidence>
<dbReference type="InterPro" id="IPR036388">
    <property type="entry name" value="WH-like_DNA-bd_sf"/>
</dbReference>
<dbReference type="Pfam" id="PF12802">
    <property type="entry name" value="MarR_2"/>
    <property type="match status" value="1"/>
</dbReference>
<keyword evidence="4" id="KW-1185">Reference proteome</keyword>
<dbReference type="EMBL" id="QJRY01000001">
    <property type="protein sequence ID" value="PYB77035.1"/>
    <property type="molecule type" value="Genomic_DNA"/>
</dbReference>